<evidence type="ECO:0000313" key="2">
    <source>
        <dbReference type="EMBL" id="QCD88332.1"/>
    </source>
</evidence>
<proteinExistence type="predicted"/>
<sequence length="58" mass="6839">MYRKKINRNDQNPNFPDRVVLCCNFKMLIRIETEACNKTEINDDGEDEEDDDTTLLNS</sequence>
<keyword evidence="3" id="KW-1185">Reference proteome</keyword>
<feature type="region of interest" description="Disordered" evidence="1">
    <location>
        <begin position="38"/>
        <end position="58"/>
    </location>
</feature>
<organism evidence="2 3">
    <name type="scientific">Vigna unguiculata</name>
    <name type="common">Cowpea</name>
    <dbReference type="NCBI Taxonomy" id="3917"/>
    <lineage>
        <taxon>Eukaryota</taxon>
        <taxon>Viridiplantae</taxon>
        <taxon>Streptophyta</taxon>
        <taxon>Embryophyta</taxon>
        <taxon>Tracheophyta</taxon>
        <taxon>Spermatophyta</taxon>
        <taxon>Magnoliopsida</taxon>
        <taxon>eudicotyledons</taxon>
        <taxon>Gunneridae</taxon>
        <taxon>Pentapetalae</taxon>
        <taxon>rosids</taxon>
        <taxon>fabids</taxon>
        <taxon>Fabales</taxon>
        <taxon>Fabaceae</taxon>
        <taxon>Papilionoideae</taxon>
        <taxon>50 kb inversion clade</taxon>
        <taxon>NPAAA clade</taxon>
        <taxon>indigoferoid/millettioid clade</taxon>
        <taxon>Phaseoleae</taxon>
        <taxon>Vigna</taxon>
    </lineage>
</organism>
<accession>A0A4D6LI37</accession>
<name>A0A4D6LI37_VIGUN</name>
<evidence type="ECO:0000313" key="3">
    <source>
        <dbReference type="Proteomes" id="UP000501690"/>
    </source>
</evidence>
<reference evidence="2 3" key="1">
    <citation type="submission" date="2019-04" db="EMBL/GenBank/DDBJ databases">
        <title>An improved genome assembly and genetic linkage map for asparagus bean, Vigna unguiculata ssp. sesquipedialis.</title>
        <authorList>
            <person name="Xia Q."/>
            <person name="Zhang R."/>
            <person name="Dong Y."/>
        </authorList>
    </citation>
    <scope>NUCLEOTIDE SEQUENCE [LARGE SCALE GENOMIC DNA]</scope>
    <source>
        <tissue evidence="2">Leaf</tissue>
    </source>
</reference>
<dbReference type="Proteomes" id="UP000501690">
    <property type="component" value="Linkage Group LG3"/>
</dbReference>
<feature type="compositionally biased region" description="Acidic residues" evidence="1">
    <location>
        <begin position="42"/>
        <end position="58"/>
    </location>
</feature>
<dbReference type="AlphaFoldDB" id="A0A4D6LI37"/>
<evidence type="ECO:0000256" key="1">
    <source>
        <dbReference type="SAM" id="MobiDB-lite"/>
    </source>
</evidence>
<dbReference type="EMBL" id="CP039347">
    <property type="protein sequence ID" value="QCD88332.1"/>
    <property type="molecule type" value="Genomic_DNA"/>
</dbReference>
<protein>
    <submittedName>
        <fullName evidence="2">Uncharacterized protein</fullName>
    </submittedName>
</protein>
<gene>
    <name evidence="2" type="ORF">DEO72_LG3g2876</name>
</gene>